<feature type="signal peptide" evidence="1">
    <location>
        <begin position="1"/>
        <end position="22"/>
    </location>
</feature>
<dbReference type="Proteomes" id="UP000779507">
    <property type="component" value="Unassembled WGS sequence"/>
</dbReference>
<evidence type="ECO:0000313" key="3">
    <source>
        <dbReference type="EMBL" id="NRT19581.1"/>
    </source>
</evidence>
<keyword evidence="1" id="KW-0732">Signal</keyword>
<organism evidence="3 4">
    <name type="scientific">Hymenobacter caeli</name>
    <dbReference type="NCBI Taxonomy" id="2735894"/>
    <lineage>
        <taxon>Bacteria</taxon>
        <taxon>Pseudomonadati</taxon>
        <taxon>Bacteroidota</taxon>
        <taxon>Cytophagia</taxon>
        <taxon>Cytophagales</taxon>
        <taxon>Hymenobacteraceae</taxon>
        <taxon>Hymenobacter</taxon>
    </lineage>
</organism>
<accession>A0ABX2FSX4</accession>
<dbReference type="InterPro" id="IPR046478">
    <property type="entry name" value="DUF6799"/>
</dbReference>
<protein>
    <recommendedName>
        <fullName evidence="2">DUF6799 domain-containing protein</fullName>
    </recommendedName>
</protein>
<keyword evidence="4" id="KW-1185">Reference proteome</keyword>
<feature type="chain" id="PRO_5045461378" description="DUF6799 domain-containing protein" evidence="1">
    <location>
        <begin position="23"/>
        <end position="120"/>
    </location>
</feature>
<dbReference type="EMBL" id="JABSNP010000010">
    <property type="protein sequence ID" value="NRT19581.1"/>
    <property type="molecule type" value="Genomic_DNA"/>
</dbReference>
<gene>
    <name evidence="3" type="ORF">HNP98_002413</name>
</gene>
<feature type="domain" description="DUF6799" evidence="2">
    <location>
        <begin position="40"/>
        <end position="100"/>
    </location>
</feature>
<evidence type="ECO:0000313" key="4">
    <source>
        <dbReference type="Proteomes" id="UP000779507"/>
    </source>
</evidence>
<comment type="caution">
    <text evidence="3">The sequence shown here is derived from an EMBL/GenBank/DDBJ whole genome shotgun (WGS) entry which is preliminary data.</text>
</comment>
<dbReference type="RefSeq" id="WP_173810299.1">
    <property type="nucleotide sequence ID" value="NZ_JABSNP010000010.1"/>
</dbReference>
<proteinExistence type="predicted"/>
<evidence type="ECO:0000256" key="1">
    <source>
        <dbReference type="SAM" id="SignalP"/>
    </source>
</evidence>
<name>A0ABX2FSX4_9BACT</name>
<reference evidence="3 4" key="1">
    <citation type="submission" date="2020-05" db="EMBL/GenBank/DDBJ databases">
        <title>Genomic Encyclopedia of Type Strains, Phase IV (KMG-V): Genome sequencing to study the core and pangenomes of soil and plant-associated prokaryotes.</title>
        <authorList>
            <person name="Whitman W."/>
        </authorList>
    </citation>
    <scope>NUCLEOTIDE SEQUENCE [LARGE SCALE GENOMIC DNA]</scope>
    <source>
        <strain evidence="3 4">9A</strain>
    </source>
</reference>
<dbReference type="Pfam" id="PF20606">
    <property type="entry name" value="DUF6799"/>
    <property type="match status" value="1"/>
</dbReference>
<sequence length="120" mass="12927">MIKITRFLPLLLLLAIGGPAHAQTTPQPKSAAAAKKAPADYCTLKNGKMTRMKNGKAMPMMASMTMADGTKCLPDGTCQSKDGTTHKMKEGECMMMNGKMTMHPDSAMHPGMMKMGSMKM</sequence>
<evidence type="ECO:0000259" key="2">
    <source>
        <dbReference type="Pfam" id="PF20606"/>
    </source>
</evidence>